<dbReference type="PANTHER" id="PTHR16074">
    <property type="entry name" value="BARDET-BIEDL SYNDROME 7 PROTEIN"/>
    <property type="match status" value="1"/>
</dbReference>
<dbReference type="InterPro" id="IPR056333">
    <property type="entry name" value="BBS7_pf_dom"/>
</dbReference>
<dbReference type="GO" id="GO:0060271">
    <property type="term" value="P:cilium assembly"/>
    <property type="evidence" value="ECO:0007669"/>
    <property type="project" value="TreeGrafter"/>
</dbReference>
<dbReference type="GO" id="GO:0034464">
    <property type="term" value="C:BBSome"/>
    <property type="evidence" value="ECO:0007669"/>
    <property type="project" value="TreeGrafter"/>
</dbReference>
<dbReference type="GO" id="GO:0005930">
    <property type="term" value="C:axoneme"/>
    <property type="evidence" value="ECO:0007669"/>
    <property type="project" value="TreeGrafter"/>
</dbReference>
<feature type="domain" description="BBS7 beta-propeller" evidence="4">
    <location>
        <begin position="21"/>
        <end position="315"/>
    </location>
</feature>
<keyword evidence="1" id="KW-0175">Coiled coil</keyword>
<reference evidence="5" key="1">
    <citation type="submission" date="2021-12" db="EMBL/GenBank/DDBJ databases">
        <authorList>
            <person name="Martin H S."/>
        </authorList>
    </citation>
    <scope>NUCLEOTIDE SEQUENCE</scope>
</reference>
<dbReference type="Pfam" id="PF23360">
    <property type="entry name" value="BBS7_GAE"/>
    <property type="match status" value="1"/>
</dbReference>
<dbReference type="GO" id="GO:0008104">
    <property type="term" value="P:intracellular protein localization"/>
    <property type="evidence" value="ECO:0007669"/>
    <property type="project" value="TreeGrafter"/>
</dbReference>
<gene>
    <name evidence="5" type="ORF">BINO364_LOCUS7760</name>
</gene>
<evidence type="ECO:0000259" key="2">
    <source>
        <dbReference type="Pfam" id="PF23360"/>
    </source>
</evidence>
<feature type="non-terminal residue" evidence="5">
    <location>
        <position position="667"/>
    </location>
</feature>
<dbReference type="InterPro" id="IPR056334">
    <property type="entry name" value="BBS7_GAE_dom"/>
</dbReference>
<organism evidence="5 6">
    <name type="scientific">Brenthis ino</name>
    <name type="common">lesser marbled fritillary</name>
    <dbReference type="NCBI Taxonomy" id="405034"/>
    <lineage>
        <taxon>Eukaryota</taxon>
        <taxon>Metazoa</taxon>
        <taxon>Ecdysozoa</taxon>
        <taxon>Arthropoda</taxon>
        <taxon>Hexapoda</taxon>
        <taxon>Insecta</taxon>
        <taxon>Pterygota</taxon>
        <taxon>Neoptera</taxon>
        <taxon>Endopterygota</taxon>
        <taxon>Lepidoptera</taxon>
        <taxon>Glossata</taxon>
        <taxon>Ditrysia</taxon>
        <taxon>Papilionoidea</taxon>
        <taxon>Nymphalidae</taxon>
        <taxon>Heliconiinae</taxon>
        <taxon>Argynnini</taxon>
        <taxon>Brenthis</taxon>
    </lineage>
</organism>
<dbReference type="GO" id="GO:0016020">
    <property type="term" value="C:membrane"/>
    <property type="evidence" value="ECO:0007669"/>
    <property type="project" value="TreeGrafter"/>
</dbReference>
<feature type="domain" description="BBS7 platform" evidence="3">
    <location>
        <begin position="450"/>
        <end position="547"/>
    </location>
</feature>
<dbReference type="Pfam" id="PF23361">
    <property type="entry name" value="BBS7_pf"/>
    <property type="match status" value="1"/>
</dbReference>
<accession>A0A8J9UXV6</accession>
<evidence type="ECO:0000256" key="1">
    <source>
        <dbReference type="SAM" id="Coils"/>
    </source>
</evidence>
<keyword evidence="6" id="KW-1185">Reference proteome</keyword>
<dbReference type="AlphaFoldDB" id="A0A8J9UXV6"/>
<evidence type="ECO:0000259" key="4">
    <source>
        <dbReference type="Pfam" id="PF23743"/>
    </source>
</evidence>
<dbReference type="EMBL" id="OV170222">
    <property type="protein sequence ID" value="CAH0721697.1"/>
    <property type="molecule type" value="Genomic_DNA"/>
</dbReference>
<dbReference type="InterPro" id="IPR036322">
    <property type="entry name" value="WD40_repeat_dom_sf"/>
</dbReference>
<dbReference type="PANTHER" id="PTHR16074:SF4">
    <property type="entry name" value="BARDET-BIEDL SYNDROME 7 PROTEIN"/>
    <property type="match status" value="1"/>
</dbReference>
<evidence type="ECO:0000259" key="3">
    <source>
        <dbReference type="Pfam" id="PF23361"/>
    </source>
</evidence>
<dbReference type="Gene3D" id="2.130.10.10">
    <property type="entry name" value="YVTN repeat-like/Quinoprotein amine dehydrogenase"/>
    <property type="match status" value="1"/>
</dbReference>
<feature type="coiled-coil region" evidence="1">
    <location>
        <begin position="329"/>
        <end position="356"/>
    </location>
</feature>
<evidence type="ECO:0008006" key="7">
    <source>
        <dbReference type="Google" id="ProtNLM"/>
    </source>
</evidence>
<dbReference type="Proteomes" id="UP000838878">
    <property type="component" value="Chromosome 2"/>
</dbReference>
<evidence type="ECO:0000313" key="5">
    <source>
        <dbReference type="EMBL" id="CAH0721697.1"/>
    </source>
</evidence>
<protein>
    <recommendedName>
        <fullName evidence="7">Bardet-Biedl syndrome 7 protein homolog</fullName>
    </recommendedName>
</protein>
<dbReference type="Pfam" id="PF23743">
    <property type="entry name" value="Beta-prop_BBS7"/>
    <property type="match status" value="1"/>
</dbReference>
<dbReference type="InterPro" id="IPR015943">
    <property type="entry name" value="WD40/YVTN_repeat-like_dom_sf"/>
</dbReference>
<proteinExistence type="predicted"/>
<dbReference type="InterPro" id="IPR056332">
    <property type="entry name" value="Beta-prop_BBS7"/>
</dbReference>
<dbReference type="SUPFAM" id="SSF50978">
    <property type="entry name" value="WD40 repeat-like"/>
    <property type="match status" value="1"/>
</dbReference>
<feature type="domain" description="BBS7 GAE" evidence="2">
    <location>
        <begin position="380"/>
        <end position="435"/>
    </location>
</feature>
<name>A0A8J9UXV6_9NEOP</name>
<evidence type="ECO:0000313" key="6">
    <source>
        <dbReference type="Proteomes" id="UP000838878"/>
    </source>
</evidence>
<sequence length="667" mass="74708">MDYDLGRIDYTLCGITYPDALKILPATEQKIQQKFAIGDKNGVLQCLSIKDEEPVVHFKTLPGKPITSVQLPSSIGTNADKIFAASGNEVKGYTRKGKVFLSIETSVSETITSMCVLGSDLILCCGRTVTFYRELKELYSHICDDRVLDAVAFATPNNTRVRILVITANKEAIIIENGQTQKRVYIAAGPTRIIVPLSLHSTEVCAYYGASDGSIGLIFQEETNLSYMCLVNGHGLGSVMCAGWFLNSFGTHLAVGQHDGSIQLYLINTENFLEKPRLKFTYFSGEPVTSVAGGYVGSEEPELLISTFSGRIFGLRPRRLVSAINNLSTDALAVRRSKLETEIARLEKQTVNERDKYQKNTRSMFGGVSAPPLLDIEYEGSNNEQLLATVRCQAGTRRLWLRIRVVSIEETKMEGISVFIYILPTGSPRVARLIKLHLPILPQYSKFENIEVEDAKRSWCQMRISGGFSVAEMTSWLTEILPGELPRPASNIVFARSHSTLGTYLVCRYQRGSAVFKSDNISTIMVMKTVISNCCVKRSIRADISCDVPENACLISFQQIRDRFKFEHEKKKDIEIRKALGSLDLDTNMINDETQPLLCKEYLNILKLSDVNKDESCFEELIDTIEHWYLDWYKLSLKSNYYGNGLTKLKAALKGCQVDEIEQILKP</sequence>
<dbReference type="GO" id="GO:0036064">
    <property type="term" value="C:ciliary basal body"/>
    <property type="evidence" value="ECO:0007669"/>
    <property type="project" value="TreeGrafter"/>
</dbReference>
<dbReference type="OrthoDB" id="414590at2759"/>
<dbReference type="GO" id="GO:0043005">
    <property type="term" value="C:neuron projection"/>
    <property type="evidence" value="ECO:0007669"/>
    <property type="project" value="TreeGrafter"/>
</dbReference>